<dbReference type="PANTHER" id="PTHR42791:SF1">
    <property type="entry name" value="N-ACETYLTRANSFERASE DOMAIN-CONTAINING PROTEIN"/>
    <property type="match status" value="1"/>
</dbReference>
<dbReference type="PANTHER" id="PTHR42791">
    <property type="entry name" value="GNAT FAMILY ACETYLTRANSFERASE"/>
    <property type="match status" value="1"/>
</dbReference>
<name>A0ABX8QQM4_9ACTN</name>
<dbReference type="InterPro" id="IPR000182">
    <property type="entry name" value="GNAT_dom"/>
</dbReference>
<sequence>MAASPVVRTAAGADAADRCAAVLTDAFADDPVSVWLVADPRERGEALYEYFRLFVLHGQEAGAVHVADDGTGAHGCAVWMPSEAPDAADLDDRLREVSGRHAARFSAFGRIMHDRHPAGPAHDYLMLLGVASARQGRGLGAALLAHRQGQLDPAGVPTYLEATTGRAAKGLYARAGYRPHGDPIRFPGGLETYPLWRDARPGVTTT</sequence>
<reference evidence="2" key="1">
    <citation type="submission" date="2020-07" db="EMBL/GenBank/DDBJ databases">
        <authorList>
            <person name="Tarantini F.S."/>
            <person name="Hong K.W."/>
            <person name="Chan K.G."/>
        </authorList>
    </citation>
    <scope>NUCLEOTIDE SEQUENCE</scope>
    <source>
        <strain evidence="2">32-07</strain>
    </source>
</reference>
<gene>
    <name evidence="2" type="ORF">AGRA3207_001738</name>
</gene>
<proteinExistence type="predicted"/>
<dbReference type="SUPFAM" id="SSF55729">
    <property type="entry name" value="Acyl-CoA N-acyltransferases (Nat)"/>
    <property type="match status" value="1"/>
</dbReference>
<organism evidence="2 3">
    <name type="scientific">Actinomadura graeca</name>
    <dbReference type="NCBI Taxonomy" id="2750812"/>
    <lineage>
        <taxon>Bacteria</taxon>
        <taxon>Bacillati</taxon>
        <taxon>Actinomycetota</taxon>
        <taxon>Actinomycetes</taxon>
        <taxon>Streptosporangiales</taxon>
        <taxon>Thermomonosporaceae</taxon>
        <taxon>Actinomadura</taxon>
    </lineage>
</organism>
<evidence type="ECO:0000313" key="2">
    <source>
        <dbReference type="EMBL" id="QXJ20940.1"/>
    </source>
</evidence>
<accession>A0ABX8QQM4</accession>
<dbReference type="EMBL" id="CP059572">
    <property type="protein sequence ID" value="QXJ20940.1"/>
    <property type="molecule type" value="Genomic_DNA"/>
</dbReference>
<dbReference type="RefSeq" id="WP_231334054.1">
    <property type="nucleotide sequence ID" value="NZ_CP059572.1"/>
</dbReference>
<evidence type="ECO:0000259" key="1">
    <source>
        <dbReference type="PROSITE" id="PS51186"/>
    </source>
</evidence>
<dbReference type="Proteomes" id="UP001049518">
    <property type="component" value="Chromosome"/>
</dbReference>
<evidence type="ECO:0000313" key="3">
    <source>
        <dbReference type="Proteomes" id="UP001049518"/>
    </source>
</evidence>
<dbReference type="Gene3D" id="3.40.630.30">
    <property type="match status" value="1"/>
</dbReference>
<dbReference type="InterPro" id="IPR052523">
    <property type="entry name" value="Trichothecene_AcTrans"/>
</dbReference>
<dbReference type="PROSITE" id="PS51186">
    <property type="entry name" value="GNAT"/>
    <property type="match status" value="1"/>
</dbReference>
<keyword evidence="3" id="KW-1185">Reference proteome</keyword>
<dbReference type="InterPro" id="IPR016181">
    <property type="entry name" value="Acyl_CoA_acyltransferase"/>
</dbReference>
<feature type="domain" description="N-acetyltransferase" evidence="1">
    <location>
        <begin position="5"/>
        <end position="200"/>
    </location>
</feature>
<dbReference type="Pfam" id="PF13673">
    <property type="entry name" value="Acetyltransf_10"/>
    <property type="match status" value="1"/>
</dbReference>
<protein>
    <submittedName>
        <fullName evidence="2">GNAT family N-acetyltransferase</fullName>
    </submittedName>
</protein>